<dbReference type="AlphaFoldDB" id="A0A1X7DPE5"/>
<protein>
    <submittedName>
        <fullName evidence="3">Uncharacterized protein</fullName>
    </submittedName>
</protein>
<dbReference type="RefSeq" id="WP_085101972.1">
    <property type="nucleotide sequence ID" value="NZ_FWZU01000003.1"/>
</dbReference>
<dbReference type="Pfam" id="PF26159">
    <property type="entry name" value="DUF8043"/>
    <property type="match status" value="1"/>
</dbReference>
<gene>
    <name evidence="3" type="ORF">SAMN06295933_2133</name>
</gene>
<dbReference type="InterPro" id="IPR058355">
    <property type="entry name" value="DUF8042"/>
</dbReference>
<keyword evidence="4" id="KW-1185">Reference proteome</keyword>
<feature type="domain" description="DUF8042" evidence="1">
    <location>
        <begin position="81"/>
        <end position="191"/>
    </location>
</feature>
<dbReference type="Proteomes" id="UP000192906">
    <property type="component" value="Unassembled WGS sequence"/>
</dbReference>
<organism evidence="3 4">
    <name type="scientific">Desulfovibrio gilichinskyi</name>
    <dbReference type="NCBI Taxonomy" id="1519643"/>
    <lineage>
        <taxon>Bacteria</taxon>
        <taxon>Pseudomonadati</taxon>
        <taxon>Thermodesulfobacteriota</taxon>
        <taxon>Desulfovibrionia</taxon>
        <taxon>Desulfovibrionales</taxon>
        <taxon>Desulfovibrionaceae</taxon>
        <taxon>Desulfovibrio</taxon>
    </lineage>
</organism>
<proteinExistence type="predicted"/>
<evidence type="ECO:0000313" key="3">
    <source>
        <dbReference type="EMBL" id="SMF19043.1"/>
    </source>
</evidence>
<evidence type="ECO:0000259" key="2">
    <source>
        <dbReference type="Pfam" id="PF26159"/>
    </source>
</evidence>
<dbReference type="OrthoDB" id="9813744at2"/>
<dbReference type="InterPro" id="IPR058356">
    <property type="entry name" value="DUF8043"/>
</dbReference>
<evidence type="ECO:0000259" key="1">
    <source>
        <dbReference type="Pfam" id="PF26154"/>
    </source>
</evidence>
<dbReference type="Pfam" id="PF26154">
    <property type="entry name" value="DUF8042"/>
    <property type="match status" value="1"/>
</dbReference>
<name>A0A1X7DPE5_9BACT</name>
<accession>A0A1X7DPE5</accession>
<dbReference type="STRING" id="1519643.SAMN06295933_2133"/>
<feature type="domain" description="DUF8043" evidence="2">
    <location>
        <begin position="1"/>
        <end position="70"/>
    </location>
</feature>
<sequence>MIVIDGQKKDLDVRSFENLEQVFDSVLEQGFLADRIVTDVFVNDEPFSEIYPNQSEDIETTEIESLEIKSASTVEIASSITIELYKVVNIMAGGGKQVAELFRQADDAEALELYQDLLDVTRDFLNMLGSLRDNFSLKDSNGFGVVLEEFSSLFTEMTEVLENEDWILLADLLEYEFLPSVEKWKNVISAIREDIREAAKR</sequence>
<dbReference type="EMBL" id="FWZU01000003">
    <property type="protein sequence ID" value="SMF19043.1"/>
    <property type="molecule type" value="Genomic_DNA"/>
</dbReference>
<evidence type="ECO:0000313" key="4">
    <source>
        <dbReference type="Proteomes" id="UP000192906"/>
    </source>
</evidence>
<reference evidence="4" key="1">
    <citation type="submission" date="2017-04" db="EMBL/GenBank/DDBJ databases">
        <authorList>
            <person name="Varghese N."/>
            <person name="Submissions S."/>
        </authorList>
    </citation>
    <scope>NUCLEOTIDE SEQUENCE [LARGE SCALE GENOMIC DNA]</scope>
    <source>
        <strain evidence="4">K3S</strain>
    </source>
</reference>